<evidence type="ECO:0000313" key="2">
    <source>
        <dbReference type="EMBL" id="MBX48853.1"/>
    </source>
</evidence>
<feature type="transmembrane region" description="Helical" evidence="1">
    <location>
        <begin position="26"/>
        <end position="45"/>
    </location>
</feature>
<dbReference type="EMBL" id="GGEC01068369">
    <property type="protein sequence ID" value="MBX48853.1"/>
    <property type="molecule type" value="Transcribed_RNA"/>
</dbReference>
<sequence>MIIPWHQCWILQKWNAVATHKNNRPVMPIILGLKLLFYILNRIYYKIFN</sequence>
<keyword evidence="1" id="KW-0812">Transmembrane</keyword>
<name>A0A2P2P2I4_RHIMU</name>
<evidence type="ECO:0000256" key="1">
    <source>
        <dbReference type="SAM" id="Phobius"/>
    </source>
</evidence>
<reference evidence="2" key="1">
    <citation type="submission" date="2018-02" db="EMBL/GenBank/DDBJ databases">
        <title>Rhizophora mucronata_Transcriptome.</title>
        <authorList>
            <person name="Meera S.P."/>
            <person name="Sreeshan A."/>
            <person name="Augustine A."/>
        </authorList>
    </citation>
    <scope>NUCLEOTIDE SEQUENCE</scope>
    <source>
        <tissue evidence="2">Leaf</tissue>
    </source>
</reference>
<accession>A0A2P2P2I4</accession>
<proteinExistence type="predicted"/>
<keyword evidence="1" id="KW-0472">Membrane</keyword>
<organism evidence="2">
    <name type="scientific">Rhizophora mucronata</name>
    <name type="common">Asiatic mangrove</name>
    <dbReference type="NCBI Taxonomy" id="61149"/>
    <lineage>
        <taxon>Eukaryota</taxon>
        <taxon>Viridiplantae</taxon>
        <taxon>Streptophyta</taxon>
        <taxon>Embryophyta</taxon>
        <taxon>Tracheophyta</taxon>
        <taxon>Spermatophyta</taxon>
        <taxon>Magnoliopsida</taxon>
        <taxon>eudicotyledons</taxon>
        <taxon>Gunneridae</taxon>
        <taxon>Pentapetalae</taxon>
        <taxon>rosids</taxon>
        <taxon>fabids</taxon>
        <taxon>Malpighiales</taxon>
        <taxon>Rhizophoraceae</taxon>
        <taxon>Rhizophora</taxon>
    </lineage>
</organism>
<protein>
    <submittedName>
        <fullName evidence="2">Uncharacterized protein</fullName>
    </submittedName>
</protein>
<keyword evidence="1" id="KW-1133">Transmembrane helix</keyword>
<dbReference type="AlphaFoldDB" id="A0A2P2P2I4"/>